<protein>
    <recommendedName>
        <fullName evidence="5">Aldehyde dehydrogenase</fullName>
        <ecNumber evidence="4">1.2.1.3</ecNumber>
    </recommendedName>
</protein>
<evidence type="ECO:0000256" key="8">
    <source>
        <dbReference type="RuleBase" id="RU003345"/>
    </source>
</evidence>
<dbReference type="GO" id="GO:0008270">
    <property type="term" value="F:zinc ion binding"/>
    <property type="evidence" value="ECO:0007669"/>
    <property type="project" value="InterPro"/>
</dbReference>
<dbReference type="AlphaFoldDB" id="A0A7H8RB90"/>
<dbReference type="PANTHER" id="PTHR11699">
    <property type="entry name" value="ALDEHYDE DEHYDROGENASE-RELATED"/>
    <property type="match status" value="1"/>
</dbReference>
<dbReference type="InterPro" id="IPR007219">
    <property type="entry name" value="XnlR_reg_dom"/>
</dbReference>
<dbReference type="FunFam" id="3.40.605.10:FF:000026">
    <property type="entry name" value="Aldehyde dehydrogenase, putative"/>
    <property type="match status" value="1"/>
</dbReference>
<dbReference type="Gene3D" id="3.40.605.10">
    <property type="entry name" value="Aldehyde Dehydrogenase, Chain A, domain 1"/>
    <property type="match status" value="1"/>
</dbReference>
<evidence type="ECO:0000256" key="2">
    <source>
        <dbReference type="ARBA" id="ARBA00023002"/>
    </source>
</evidence>
<dbReference type="GO" id="GO:0019413">
    <property type="term" value="P:acetate biosynthetic process"/>
    <property type="evidence" value="ECO:0007669"/>
    <property type="project" value="UniProtKB-ARBA"/>
</dbReference>
<evidence type="ECO:0000256" key="9">
    <source>
        <dbReference type="SAM" id="MobiDB-lite"/>
    </source>
</evidence>
<organism evidence="11 12">
    <name type="scientific">Talaromyces rugulosus</name>
    <name type="common">Penicillium rugulosum</name>
    <dbReference type="NCBI Taxonomy" id="121627"/>
    <lineage>
        <taxon>Eukaryota</taxon>
        <taxon>Fungi</taxon>
        <taxon>Dikarya</taxon>
        <taxon>Ascomycota</taxon>
        <taxon>Pezizomycotina</taxon>
        <taxon>Eurotiomycetes</taxon>
        <taxon>Eurotiomycetidae</taxon>
        <taxon>Eurotiales</taxon>
        <taxon>Trichocomaceae</taxon>
        <taxon>Talaromyces</taxon>
        <taxon>Talaromyces sect. Islandici</taxon>
    </lineage>
</organism>
<evidence type="ECO:0000256" key="6">
    <source>
        <dbReference type="ARBA" id="ARBA00049194"/>
    </source>
</evidence>
<dbReference type="CDD" id="cd12148">
    <property type="entry name" value="fungal_TF_MHR"/>
    <property type="match status" value="1"/>
</dbReference>
<proteinExistence type="inferred from homology"/>
<keyword evidence="3" id="KW-0539">Nucleus</keyword>
<dbReference type="FunFam" id="3.40.605.10:FF:000050">
    <property type="entry name" value="Aldehyde dehydrogenase, mitochondrial"/>
    <property type="match status" value="1"/>
</dbReference>
<dbReference type="FunFam" id="3.40.309.10:FF:000001">
    <property type="entry name" value="Mitochondrial aldehyde dehydrogenase 2"/>
    <property type="match status" value="1"/>
</dbReference>
<dbReference type="GeneID" id="55997927"/>
<evidence type="ECO:0000256" key="7">
    <source>
        <dbReference type="PROSITE-ProRule" id="PRU10007"/>
    </source>
</evidence>
<dbReference type="InterPro" id="IPR029510">
    <property type="entry name" value="Ald_DH_CS_GLU"/>
</dbReference>
<evidence type="ECO:0000259" key="10">
    <source>
        <dbReference type="SMART" id="SM00906"/>
    </source>
</evidence>
<evidence type="ECO:0000256" key="1">
    <source>
        <dbReference type="ARBA" id="ARBA00009986"/>
    </source>
</evidence>
<dbReference type="Pfam" id="PF00171">
    <property type="entry name" value="Aldedh"/>
    <property type="match status" value="1"/>
</dbReference>
<dbReference type="PROSITE" id="PS00687">
    <property type="entry name" value="ALDEHYDE_DEHYDR_GLU"/>
    <property type="match status" value="1"/>
</dbReference>
<feature type="domain" description="Xylanolytic transcriptional activator regulatory" evidence="10">
    <location>
        <begin position="813"/>
        <end position="886"/>
    </location>
</feature>
<evidence type="ECO:0000256" key="4">
    <source>
        <dbReference type="ARBA" id="ARBA00024226"/>
    </source>
</evidence>
<evidence type="ECO:0000256" key="3">
    <source>
        <dbReference type="ARBA" id="ARBA00023242"/>
    </source>
</evidence>
<keyword evidence="12" id="KW-1185">Reference proteome</keyword>
<dbReference type="RefSeq" id="XP_035349452.1">
    <property type="nucleotide sequence ID" value="XM_035493559.1"/>
</dbReference>
<dbReference type="SMART" id="SM00906">
    <property type="entry name" value="Fungal_trans"/>
    <property type="match status" value="1"/>
</dbReference>
<dbReference type="OrthoDB" id="1924787at2759"/>
<dbReference type="GO" id="GO:0003677">
    <property type="term" value="F:DNA binding"/>
    <property type="evidence" value="ECO:0007669"/>
    <property type="project" value="InterPro"/>
</dbReference>
<feature type="compositionally biased region" description="Polar residues" evidence="9">
    <location>
        <begin position="517"/>
        <end position="530"/>
    </location>
</feature>
<evidence type="ECO:0000256" key="5">
    <source>
        <dbReference type="ARBA" id="ARBA00044146"/>
    </source>
</evidence>
<dbReference type="SUPFAM" id="SSF53720">
    <property type="entry name" value="ALDH-like"/>
    <property type="match status" value="1"/>
</dbReference>
<dbReference type="Pfam" id="PF04082">
    <property type="entry name" value="Fungal_trans"/>
    <property type="match status" value="1"/>
</dbReference>
<dbReference type="Gene3D" id="3.40.309.10">
    <property type="entry name" value="Aldehyde Dehydrogenase, Chain A, domain 2"/>
    <property type="match status" value="1"/>
</dbReference>
<feature type="region of interest" description="Disordered" evidence="9">
    <location>
        <begin position="502"/>
        <end position="578"/>
    </location>
</feature>
<dbReference type="InterPro" id="IPR016162">
    <property type="entry name" value="Ald_DH_N"/>
</dbReference>
<feature type="compositionally biased region" description="Polar residues" evidence="9">
    <location>
        <begin position="547"/>
        <end position="565"/>
    </location>
</feature>
<dbReference type="KEGG" id="trg:TRUGW13939_10447"/>
<dbReference type="Proteomes" id="UP000509510">
    <property type="component" value="Chromosome VI"/>
</dbReference>
<comment type="catalytic activity">
    <reaction evidence="6">
        <text>an aldehyde + NAD(+) + H2O = a carboxylate + NADH + 2 H(+)</text>
        <dbReference type="Rhea" id="RHEA:16185"/>
        <dbReference type="ChEBI" id="CHEBI:15377"/>
        <dbReference type="ChEBI" id="CHEBI:15378"/>
        <dbReference type="ChEBI" id="CHEBI:17478"/>
        <dbReference type="ChEBI" id="CHEBI:29067"/>
        <dbReference type="ChEBI" id="CHEBI:57540"/>
        <dbReference type="ChEBI" id="CHEBI:57945"/>
        <dbReference type="EC" id="1.2.1.3"/>
    </reaction>
</comment>
<evidence type="ECO:0000313" key="11">
    <source>
        <dbReference type="EMBL" id="QKX63278.1"/>
    </source>
</evidence>
<dbReference type="InterPro" id="IPR016161">
    <property type="entry name" value="Ald_DH/histidinol_DH"/>
</dbReference>
<feature type="active site" evidence="7">
    <location>
        <position position="263"/>
    </location>
</feature>
<dbReference type="EC" id="1.2.1.3" evidence="4"/>
<comment type="similarity">
    <text evidence="1 8">Belongs to the aldehyde dehydrogenase family.</text>
</comment>
<reference evidence="12" key="1">
    <citation type="submission" date="2020-06" db="EMBL/GenBank/DDBJ databases">
        <title>A chromosome-scale genome assembly of Talaromyces rugulosus W13939.</title>
        <authorList>
            <person name="Wang B."/>
            <person name="Guo L."/>
            <person name="Ye K."/>
            <person name="Wang L."/>
        </authorList>
    </citation>
    <scope>NUCLEOTIDE SEQUENCE [LARGE SCALE GENOMIC DNA]</scope>
    <source>
        <strain evidence="12">W13939</strain>
    </source>
</reference>
<evidence type="ECO:0000313" key="12">
    <source>
        <dbReference type="Proteomes" id="UP000509510"/>
    </source>
</evidence>
<dbReference type="InterPro" id="IPR016163">
    <property type="entry name" value="Ald_DH_C"/>
</dbReference>
<name>A0A7H8RB90_TALRU</name>
<dbReference type="GO" id="GO:0006351">
    <property type="term" value="P:DNA-templated transcription"/>
    <property type="evidence" value="ECO:0007669"/>
    <property type="project" value="InterPro"/>
</dbReference>
<dbReference type="InterPro" id="IPR015590">
    <property type="entry name" value="Aldehyde_DH_dom"/>
</dbReference>
<dbReference type="GO" id="GO:0004029">
    <property type="term" value="F:aldehyde dehydrogenase (NAD+) activity"/>
    <property type="evidence" value="ECO:0007669"/>
    <property type="project" value="UniProtKB-EC"/>
</dbReference>
<dbReference type="PROSITE" id="PS00070">
    <property type="entry name" value="ALDEHYDE_DEHYDR_CYS"/>
    <property type="match status" value="1"/>
</dbReference>
<sequence length="1176" mass="130535">MALFQEIQTPVVKYNQPLGLFINNEFIKGIDGKTFETINPHDQNLIAAVHEATEKDVDLAVHAARAAFEGCWSTVTPSERGKMLTKLADLMMRDIQILAASISLDCGKVFSAAMLEISSSADCIRYYGGWADKIVGQTIDTDAASLTYTRHEPLGVCGQIIPWNLPIYQAVCKVGPAVATGNTVVLKSSEIAPLCVLYMAQLVKDAGFPPGVINVISGFGKVAGAVMAGHMDIDKISFTGSLATGRQILRDAANSNLKKVTLELGGKSPNIIFPDANLEHVMSWVNLGAFFNQGQVCCAGSRVLVHEAIYDRFLDMLKKCTEINKIGDPFDPSTFQGPQISQTQFNRVMDYIEAGKKAGATVIAGGNRVGSEGLYIQPTIFTDVHDDMTIVKDEIFGPVCTVHKFKDESEAIRVANNTHYGLAAAVHTSNLNTAIQVSNSIKAGTIWVNSFGLVSPQMPFGGYKQSGFGREMGSYALEAYTQTCWNAGKACVFEMPPTARSRFPGRSRNIAGRASVDRSQTSHMSMQISYENGLHRTDSEYPGTPATEPTYQSTERSNSEKQPQVQLDHPMSTSFDDHHTHDARILSPFNGVKEAAVVQHVRSLDQLASSTAQLFGTSAESDPWLLRHCKYDENGIRSFHRIDFRNVGGVPVEGLVPVHFLLTEDSLLKSAKDATASCPGKGSQEKRQELDALIPPGYGWRLILLFMRFVFPSMPVISRSQLCSIWNKSLQSISPHFLAAVYASALPFKVHDPELVVFGAYDESLCDRLWRMVYELILEEIHTPHLSVLQACLLYLQQLPTGSQSALADSPFHWSFLGSTVALAASLGLHLEPRPWGIPDWEKRLRRRLWWAVYLEDKWRSLLVGRPPFIRREEWDVKDLDDIDFIVDHPENMGIEHPEACFQKDAEDGAIFKSFAKLAQVVDNIHNTFYTLRGSQIMSEDFWASINAARPIREELQTWYMSLPESLRIRPREEATYGARERGAIGSLHFAYLTLELFVYRAILRPLARSPPPPPIIADDNSSQDIVWLLEDLGYDGHGLDQLPAVDVSKFGDAAEATLNAAEKCAGIIVNFVGALAPNDFDTFWYPWTRICFSTISNFIFLLLVQAPTVQHASQTKHLLDIWSQNLCFQYRNHESLLAFGLVRLRTLLSGGLGRNFVLSSHVADILSMNMDREDL</sequence>
<accession>A0A7H8RB90</accession>
<gene>
    <name evidence="11" type="ORF">TRUGW13939_10447</name>
</gene>
<dbReference type="CDD" id="cd07091">
    <property type="entry name" value="ALDH_F1-2_Ald2-like"/>
    <property type="match status" value="1"/>
</dbReference>
<keyword evidence="2 8" id="KW-0560">Oxidoreductase</keyword>
<dbReference type="InterPro" id="IPR016160">
    <property type="entry name" value="Ald_DH_CS_CYS"/>
</dbReference>
<dbReference type="EMBL" id="CP055903">
    <property type="protein sequence ID" value="QKX63278.1"/>
    <property type="molecule type" value="Genomic_DNA"/>
</dbReference>